<dbReference type="Proteomes" id="UP000217790">
    <property type="component" value="Unassembled WGS sequence"/>
</dbReference>
<dbReference type="AlphaFoldDB" id="A0A2H3E4V3"/>
<dbReference type="InParanoid" id="A0A2H3E4V3"/>
<keyword evidence="2" id="KW-1185">Reference proteome</keyword>
<proteinExistence type="predicted"/>
<reference evidence="2" key="1">
    <citation type="journal article" date="2017" name="Nat. Ecol. Evol.">
        <title>Genome expansion and lineage-specific genetic innovations in the forest pathogenic fungi Armillaria.</title>
        <authorList>
            <person name="Sipos G."/>
            <person name="Prasanna A.N."/>
            <person name="Walter M.C."/>
            <person name="O'Connor E."/>
            <person name="Balint B."/>
            <person name="Krizsan K."/>
            <person name="Kiss B."/>
            <person name="Hess J."/>
            <person name="Varga T."/>
            <person name="Slot J."/>
            <person name="Riley R."/>
            <person name="Boka B."/>
            <person name="Rigling D."/>
            <person name="Barry K."/>
            <person name="Lee J."/>
            <person name="Mihaltcheva S."/>
            <person name="LaButti K."/>
            <person name="Lipzen A."/>
            <person name="Waldron R."/>
            <person name="Moloney N.M."/>
            <person name="Sperisen C."/>
            <person name="Kredics L."/>
            <person name="Vagvoelgyi C."/>
            <person name="Patrignani A."/>
            <person name="Fitzpatrick D."/>
            <person name="Nagy I."/>
            <person name="Doyle S."/>
            <person name="Anderson J.B."/>
            <person name="Grigoriev I.V."/>
            <person name="Gueldener U."/>
            <person name="Muensterkoetter M."/>
            <person name="Nagy L.G."/>
        </authorList>
    </citation>
    <scope>NUCLEOTIDE SEQUENCE [LARGE SCALE GENOMIC DNA]</scope>
    <source>
        <strain evidence="2">Ar21-2</strain>
    </source>
</reference>
<name>A0A2H3E4V3_ARMGA</name>
<evidence type="ECO:0000313" key="2">
    <source>
        <dbReference type="Proteomes" id="UP000217790"/>
    </source>
</evidence>
<accession>A0A2H3E4V3</accession>
<gene>
    <name evidence="1" type="ORF">ARMGADRAFT_1025092</name>
</gene>
<dbReference type="EMBL" id="KZ293646">
    <property type="protein sequence ID" value="PBL01361.1"/>
    <property type="molecule type" value="Genomic_DNA"/>
</dbReference>
<protein>
    <submittedName>
        <fullName evidence="1">Uncharacterized protein</fullName>
    </submittedName>
</protein>
<evidence type="ECO:0000313" key="1">
    <source>
        <dbReference type="EMBL" id="PBL01361.1"/>
    </source>
</evidence>
<organism evidence="1 2">
    <name type="scientific">Armillaria gallica</name>
    <name type="common">Bulbous honey fungus</name>
    <name type="synonym">Armillaria bulbosa</name>
    <dbReference type="NCBI Taxonomy" id="47427"/>
    <lineage>
        <taxon>Eukaryota</taxon>
        <taxon>Fungi</taxon>
        <taxon>Dikarya</taxon>
        <taxon>Basidiomycota</taxon>
        <taxon>Agaricomycotina</taxon>
        <taxon>Agaricomycetes</taxon>
        <taxon>Agaricomycetidae</taxon>
        <taxon>Agaricales</taxon>
        <taxon>Marasmiineae</taxon>
        <taxon>Physalacriaceae</taxon>
        <taxon>Armillaria</taxon>
    </lineage>
</organism>
<sequence>MNTCSQSRHRIILFRSGARQSTGSRLRAVSETDIHQKPKIVFVDKFSGGFVCPEHESTVQRRTGLALGSGTNLCSSENIRLGHLVKQSSVLSGHSSQVEAHSVAAIYPLASRPNSISNSVSAQRLILFDACLSVILPESLSARDASPHDFIHLPNQQTPTLNITLYTPDLFPSTRPHHFPPQPCHSSRFVSTSFPVFNIDCRPQPPWWRHRVSDGCEVVSEAQKSQGRTAGVVKWRGCPSRTQRG</sequence>
<dbReference type="OrthoDB" id="10661829at2759"/>